<reference evidence="1 2" key="1">
    <citation type="submission" date="2021-03" db="EMBL/GenBank/DDBJ databases">
        <authorList>
            <person name="King G.J."/>
            <person name="Bancroft I."/>
            <person name="Baten A."/>
            <person name="Bloomfield J."/>
            <person name="Borpatragohain P."/>
            <person name="He Z."/>
            <person name="Irish N."/>
            <person name="Irwin J."/>
            <person name="Liu K."/>
            <person name="Mauleon R.P."/>
            <person name="Moore J."/>
            <person name="Morris R."/>
            <person name="Ostergaard L."/>
            <person name="Wang B."/>
            <person name="Wells R."/>
        </authorList>
    </citation>
    <scope>NUCLEOTIDE SEQUENCE [LARGE SCALE GENOMIC DNA]</scope>
    <source>
        <strain evidence="1">R-o-18</strain>
        <tissue evidence="1">Leaf</tissue>
    </source>
</reference>
<accession>A0ABQ7M7S6</accession>
<dbReference type="Proteomes" id="UP000823674">
    <property type="component" value="Chromosome A06"/>
</dbReference>
<dbReference type="EMBL" id="JADBGQ010000006">
    <property type="protein sequence ID" value="KAG5394848.1"/>
    <property type="molecule type" value="Genomic_DNA"/>
</dbReference>
<gene>
    <name evidence="1" type="primary">A06p049980.1_BraROA</name>
    <name evidence="1" type="ORF">IGI04_024811</name>
</gene>
<protein>
    <submittedName>
        <fullName evidence="1">Uncharacterized protein</fullName>
    </submittedName>
</protein>
<comment type="caution">
    <text evidence="1">The sequence shown here is derived from an EMBL/GenBank/DDBJ whole genome shotgun (WGS) entry which is preliminary data.</text>
</comment>
<evidence type="ECO:0000313" key="1">
    <source>
        <dbReference type="EMBL" id="KAG5394848.1"/>
    </source>
</evidence>
<keyword evidence="2" id="KW-1185">Reference proteome</keyword>
<organism evidence="1 2">
    <name type="scientific">Brassica rapa subsp. trilocularis</name>
    <dbReference type="NCBI Taxonomy" id="1813537"/>
    <lineage>
        <taxon>Eukaryota</taxon>
        <taxon>Viridiplantae</taxon>
        <taxon>Streptophyta</taxon>
        <taxon>Embryophyta</taxon>
        <taxon>Tracheophyta</taxon>
        <taxon>Spermatophyta</taxon>
        <taxon>Magnoliopsida</taxon>
        <taxon>eudicotyledons</taxon>
        <taxon>Gunneridae</taxon>
        <taxon>Pentapetalae</taxon>
        <taxon>rosids</taxon>
        <taxon>malvids</taxon>
        <taxon>Brassicales</taxon>
        <taxon>Brassicaceae</taxon>
        <taxon>Brassiceae</taxon>
        <taxon>Brassica</taxon>
    </lineage>
</organism>
<evidence type="ECO:0000313" key="2">
    <source>
        <dbReference type="Proteomes" id="UP000823674"/>
    </source>
</evidence>
<proteinExistence type="predicted"/>
<name>A0ABQ7M7S6_BRACM</name>
<sequence length="173" mass="19419">MVILKRQYVPFSQQKNVLLEIRRSISLKFVNLCFRVCAWLRNLTLLKLCKRSEKKVDGMCNSHILSPANLNDSKDPFISKSIQISVLFVNLSSAEHEKTVEICCAGLVKYSAGKVLFHAYNVLSSRSQREASATRDMKLKVYSAVLSVFMLSVEAECVAWKAGSKPEITQSGI</sequence>